<evidence type="ECO:0000256" key="2">
    <source>
        <dbReference type="ARBA" id="ARBA00023054"/>
    </source>
</evidence>
<comment type="caution">
    <text evidence="7">The sequence shown here is derived from an EMBL/GenBank/DDBJ whole genome shotgun (WGS) entry which is preliminary data.</text>
</comment>
<evidence type="ECO:0000256" key="4">
    <source>
        <dbReference type="SAM" id="MobiDB-lite"/>
    </source>
</evidence>
<evidence type="ECO:0000256" key="1">
    <source>
        <dbReference type="ARBA" id="ARBA00022443"/>
    </source>
</evidence>
<reference evidence="7" key="1">
    <citation type="submission" date="2021-05" db="EMBL/GenBank/DDBJ databases">
        <title>A free-living protist that lacks canonical eukaryotic 1 DNA replication and segregation systems.</title>
        <authorList>
            <person name="Salas-Leiva D.E."/>
            <person name="Tromer E.C."/>
            <person name="Curtis B.A."/>
            <person name="Jerlstrom-Hultqvist J."/>
            <person name="Kolisko M."/>
            <person name="Yi Z."/>
            <person name="Salas-Leiva J.S."/>
            <person name="Gallot-Lavallee L."/>
            <person name="Kops G.J.P.L."/>
            <person name="Archibald J.M."/>
            <person name="Simpson A.G.B."/>
            <person name="Roger A.J."/>
        </authorList>
    </citation>
    <scope>NUCLEOTIDE SEQUENCE</scope>
    <source>
        <strain evidence="7">BICM</strain>
    </source>
</reference>
<feature type="region of interest" description="Disordered" evidence="4">
    <location>
        <begin position="141"/>
        <end position="183"/>
    </location>
</feature>
<keyword evidence="2" id="KW-0175">Coiled coil</keyword>
<dbReference type="Gene3D" id="2.30.30.40">
    <property type="entry name" value="SH3 Domains"/>
    <property type="match status" value="2"/>
</dbReference>
<dbReference type="InterPro" id="IPR001452">
    <property type="entry name" value="SH3_domain"/>
</dbReference>
<keyword evidence="8" id="KW-1185">Reference proteome</keyword>
<feature type="domain" description="SH3" evidence="5">
    <location>
        <begin position="1"/>
        <end position="60"/>
    </location>
</feature>
<dbReference type="PANTHER" id="PTHR14166">
    <property type="entry name" value="SLIT-ROBO RHO GTPASE ACTIVATING PROTEIN"/>
    <property type="match status" value="1"/>
</dbReference>
<dbReference type="Pfam" id="PF00620">
    <property type="entry name" value="RhoGAP"/>
    <property type="match status" value="1"/>
</dbReference>
<keyword evidence="1 3" id="KW-0728">SH3 domain</keyword>
<dbReference type="CDD" id="cd00159">
    <property type="entry name" value="RhoGAP"/>
    <property type="match status" value="1"/>
</dbReference>
<dbReference type="OrthoDB" id="185175at2759"/>
<dbReference type="PROSITE" id="PS50238">
    <property type="entry name" value="RHOGAP"/>
    <property type="match status" value="1"/>
</dbReference>
<dbReference type="InterPro" id="IPR051627">
    <property type="entry name" value="SLIT-ROBO_RhoGAP"/>
</dbReference>
<dbReference type="InterPro" id="IPR036028">
    <property type="entry name" value="SH3-like_dom_sf"/>
</dbReference>
<evidence type="ECO:0000313" key="7">
    <source>
        <dbReference type="EMBL" id="KAG9389965.1"/>
    </source>
</evidence>
<gene>
    <name evidence="7" type="ORF">J8273_8652</name>
</gene>
<dbReference type="SUPFAM" id="SSF48350">
    <property type="entry name" value="GTPase activation domain, GAP"/>
    <property type="match status" value="1"/>
</dbReference>
<dbReference type="Gene3D" id="1.10.555.10">
    <property type="entry name" value="Rho GTPase activation protein"/>
    <property type="match status" value="1"/>
</dbReference>
<dbReference type="EMBL" id="JAHDYR010000067">
    <property type="protein sequence ID" value="KAG9389965.1"/>
    <property type="molecule type" value="Genomic_DNA"/>
</dbReference>
<organism evidence="7 8">
    <name type="scientific">Carpediemonas membranifera</name>
    <dbReference type="NCBI Taxonomy" id="201153"/>
    <lineage>
        <taxon>Eukaryota</taxon>
        <taxon>Metamonada</taxon>
        <taxon>Carpediemonas-like organisms</taxon>
        <taxon>Carpediemonas</taxon>
    </lineage>
</organism>
<dbReference type="PROSITE" id="PS50002">
    <property type="entry name" value="SH3"/>
    <property type="match status" value="2"/>
</dbReference>
<dbReference type="CDD" id="cd00174">
    <property type="entry name" value="SH3"/>
    <property type="match status" value="1"/>
</dbReference>
<feature type="compositionally biased region" description="Polar residues" evidence="4">
    <location>
        <begin position="141"/>
        <end position="151"/>
    </location>
</feature>
<sequence>MEPQHAKAQYDYNGKEERELSFHVNDIILVLKSDPSGWMKGELDGKQGWFPRSYVTIGDSNSTSTQAAAKSAASSADFPYMARAAYTYGGQEEKELSFKSGELIKVLKADPSGWMKGELNGKQGWFPETFIVPIRDEQVTQGAADSASIQPATAPAQPVSKPSPAEAPEKEKKDKDKNATHTDDTSWKGVLKFLNGFFKRRPTREELIRKKILPPEGDRLFGLDLQRVLDREQRTVPRFVTDAIAYLREHGIHEEGIFRLSASAAQLQEKRLALDYEHQVDLSGIKDHNLVAALFKLYIRELPGGVIGTAPLAELGAVVGDLEATAAVLDRLPACKRDFMKTVMPLLAEVAEIPENRMDANNIAIIFGQNIFEQVGAFDPDVLKNQHAVLKTMVENWAAIAGMLA</sequence>
<accession>A0A8J6E6V5</accession>
<evidence type="ECO:0000256" key="3">
    <source>
        <dbReference type="PROSITE-ProRule" id="PRU00192"/>
    </source>
</evidence>
<dbReference type="Proteomes" id="UP000717585">
    <property type="component" value="Unassembled WGS sequence"/>
</dbReference>
<feature type="domain" description="SH3" evidence="5">
    <location>
        <begin position="77"/>
        <end position="136"/>
    </location>
</feature>
<dbReference type="InterPro" id="IPR000198">
    <property type="entry name" value="RhoGAP_dom"/>
</dbReference>
<dbReference type="PRINTS" id="PR00452">
    <property type="entry name" value="SH3DOMAIN"/>
</dbReference>
<dbReference type="AlphaFoldDB" id="A0A8J6E6V5"/>
<dbReference type="FunFam" id="2.30.30.40:FF:000072">
    <property type="entry name" value="Unconventional Myosin IB"/>
    <property type="match status" value="2"/>
</dbReference>
<dbReference type="InterPro" id="IPR008936">
    <property type="entry name" value="Rho_GTPase_activation_prot"/>
</dbReference>
<feature type="compositionally biased region" description="Basic and acidic residues" evidence="4">
    <location>
        <begin position="167"/>
        <end position="183"/>
    </location>
</feature>
<dbReference type="Pfam" id="PF00018">
    <property type="entry name" value="SH3_1"/>
    <property type="match status" value="2"/>
</dbReference>
<dbReference type="SMART" id="SM00326">
    <property type="entry name" value="SH3"/>
    <property type="match status" value="2"/>
</dbReference>
<dbReference type="GO" id="GO:0007165">
    <property type="term" value="P:signal transduction"/>
    <property type="evidence" value="ECO:0007669"/>
    <property type="project" value="InterPro"/>
</dbReference>
<evidence type="ECO:0000313" key="8">
    <source>
        <dbReference type="Proteomes" id="UP000717585"/>
    </source>
</evidence>
<dbReference type="PRINTS" id="PR00499">
    <property type="entry name" value="P67PHOX"/>
</dbReference>
<protein>
    <submittedName>
        <fullName evidence="7">RhoGAP domain</fullName>
    </submittedName>
</protein>
<name>A0A8J6E6V5_9EUKA</name>
<dbReference type="SMART" id="SM00324">
    <property type="entry name" value="RhoGAP"/>
    <property type="match status" value="1"/>
</dbReference>
<evidence type="ECO:0000259" key="6">
    <source>
        <dbReference type="PROSITE" id="PS50238"/>
    </source>
</evidence>
<feature type="domain" description="Rho-GAP" evidence="6">
    <location>
        <begin position="223"/>
        <end position="401"/>
    </location>
</feature>
<dbReference type="SUPFAM" id="SSF50044">
    <property type="entry name" value="SH3-domain"/>
    <property type="match status" value="2"/>
</dbReference>
<evidence type="ECO:0000259" key="5">
    <source>
        <dbReference type="PROSITE" id="PS50002"/>
    </source>
</evidence>
<proteinExistence type="predicted"/>